<protein>
    <recommendedName>
        <fullName evidence="5">DUF3138 domain-containing protein</fullName>
    </recommendedName>
</protein>
<reference evidence="3 4" key="1">
    <citation type="submission" date="2021-01" db="EMBL/GenBank/DDBJ databases">
        <title>Draft Genome Sequence and Polyhydroxyalkanoate Biosynthetic Potential of Jeongeupia naejangsanensis Type Strain DSM 24253.</title>
        <authorList>
            <person name="Turrini P."/>
            <person name="Artuso I."/>
            <person name="Lugli G.A."/>
            <person name="Frangipani E."/>
            <person name="Ventura M."/>
            <person name="Visca P."/>
        </authorList>
    </citation>
    <scope>NUCLEOTIDE SEQUENCE [LARGE SCALE GENOMIC DNA]</scope>
    <source>
        <strain evidence="3 4">DSM 24253</strain>
    </source>
</reference>
<dbReference type="Gene3D" id="2.40.160.10">
    <property type="entry name" value="Porin"/>
    <property type="match status" value="1"/>
</dbReference>
<dbReference type="SUPFAM" id="SSF56935">
    <property type="entry name" value="Porins"/>
    <property type="match status" value="1"/>
</dbReference>
<sequence>MQQHRYWLGAGLLALASAGHAAAPSNEELQKQIAALKKAVEALQQQLDQNAQASKAAPAVPAATAVAASDAAGAPATREDLQGVQADLENFKYQVQRDRDTATATSTRALNVGGTIQARAAYSTQNTSTPAATPAGVVNDRNSSFDVPTAILAFTGNLYKDYDEGRNLGYRLSAGASQQTASNNSFLNLLDAYLTYSVLPTIDPATPRLDVAFGQQLLPFGLEVPATEDLKPVILNAQFTTRLGLAQRQIGLIARGDFDPVVDYGYNYRAPLLSYAFGVVNGNGPNTSDNNSAKDWVGRLAFTVPSDYNSWWRQLTVGGSFYRGKANLFVPGSSTLVGTGDRVRYGLDVTYNHEPFGITYEYIQGRDDTPIGTTQANTKVASIKSDSHTATFFYNFGEQFVKGFRAQGRYDDWWPKSYQPFFRYDRFDPNTDKTSDESTVYTAGLNVFFAQTTKFQLNVNYTDDKAKSLSYSDFLAQFQFGF</sequence>
<organism evidence="3 4">
    <name type="scientific">Jeongeupia naejangsanensis</name>
    <dbReference type="NCBI Taxonomy" id="613195"/>
    <lineage>
        <taxon>Bacteria</taxon>
        <taxon>Pseudomonadati</taxon>
        <taxon>Pseudomonadota</taxon>
        <taxon>Betaproteobacteria</taxon>
        <taxon>Neisseriales</taxon>
        <taxon>Chitinibacteraceae</taxon>
        <taxon>Jeongeupia</taxon>
    </lineage>
</organism>
<feature type="chain" id="PRO_5045442425" description="DUF3138 domain-containing protein" evidence="2">
    <location>
        <begin position="22"/>
        <end position="482"/>
    </location>
</feature>
<proteinExistence type="predicted"/>
<feature type="coiled-coil region" evidence="1">
    <location>
        <begin position="26"/>
        <end position="56"/>
    </location>
</feature>
<dbReference type="InterPro" id="IPR023614">
    <property type="entry name" value="Porin_dom_sf"/>
</dbReference>
<keyword evidence="1" id="KW-0175">Coiled coil</keyword>
<keyword evidence="2" id="KW-0732">Signal</keyword>
<evidence type="ECO:0000313" key="4">
    <source>
        <dbReference type="Proteomes" id="UP000809431"/>
    </source>
</evidence>
<keyword evidence="4" id="KW-1185">Reference proteome</keyword>
<dbReference type="Proteomes" id="UP000809431">
    <property type="component" value="Unassembled WGS sequence"/>
</dbReference>
<comment type="caution">
    <text evidence="3">The sequence shown here is derived from an EMBL/GenBank/DDBJ whole genome shotgun (WGS) entry which is preliminary data.</text>
</comment>
<dbReference type="RefSeq" id="WP_203539237.1">
    <property type="nucleotide sequence ID" value="NZ_JAESND010000007.1"/>
</dbReference>
<name>A0ABS2BN15_9NEIS</name>
<evidence type="ECO:0008006" key="5">
    <source>
        <dbReference type="Google" id="ProtNLM"/>
    </source>
</evidence>
<dbReference type="EMBL" id="JAESND010000007">
    <property type="protein sequence ID" value="MBM3117012.1"/>
    <property type="molecule type" value="Genomic_DNA"/>
</dbReference>
<evidence type="ECO:0000256" key="1">
    <source>
        <dbReference type="SAM" id="Coils"/>
    </source>
</evidence>
<evidence type="ECO:0000313" key="3">
    <source>
        <dbReference type="EMBL" id="MBM3117012.1"/>
    </source>
</evidence>
<gene>
    <name evidence="3" type="ORF">JMJ54_14345</name>
</gene>
<feature type="signal peptide" evidence="2">
    <location>
        <begin position="1"/>
        <end position="21"/>
    </location>
</feature>
<accession>A0ABS2BN15</accession>
<evidence type="ECO:0000256" key="2">
    <source>
        <dbReference type="SAM" id="SignalP"/>
    </source>
</evidence>